<feature type="region of interest" description="Disordered" evidence="1">
    <location>
        <begin position="266"/>
        <end position="288"/>
    </location>
</feature>
<evidence type="ECO:0000256" key="1">
    <source>
        <dbReference type="SAM" id="MobiDB-lite"/>
    </source>
</evidence>
<dbReference type="AlphaFoldDB" id="A0A8K0ED97"/>
<protein>
    <submittedName>
        <fullName evidence="2">Hypp7945 protein</fullName>
    </submittedName>
</protein>
<proteinExistence type="predicted"/>
<evidence type="ECO:0000313" key="2">
    <source>
        <dbReference type="EMBL" id="CAH1247566.1"/>
    </source>
</evidence>
<gene>
    <name evidence="2" type="primary">Hypp7945</name>
    <name evidence="2" type="ORF">BLAG_LOCUS9194</name>
</gene>
<reference evidence="2" key="1">
    <citation type="submission" date="2022-01" db="EMBL/GenBank/DDBJ databases">
        <authorList>
            <person name="Braso-Vives M."/>
        </authorList>
    </citation>
    <scope>NUCLEOTIDE SEQUENCE</scope>
</reference>
<dbReference type="Proteomes" id="UP000838412">
    <property type="component" value="Chromosome 16"/>
</dbReference>
<accession>A0A8K0ED97</accession>
<organism evidence="2 3">
    <name type="scientific">Branchiostoma lanceolatum</name>
    <name type="common">Common lancelet</name>
    <name type="synonym">Amphioxus lanceolatum</name>
    <dbReference type="NCBI Taxonomy" id="7740"/>
    <lineage>
        <taxon>Eukaryota</taxon>
        <taxon>Metazoa</taxon>
        <taxon>Chordata</taxon>
        <taxon>Cephalochordata</taxon>
        <taxon>Leptocardii</taxon>
        <taxon>Amphioxiformes</taxon>
        <taxon>Branchiostomatidae</taxon>
        <taxon>Branchiostoma</taxon>
    </lineage>
</organism>
<dbReference type="EMBL" id="OV696701">
    <property type="protein sequence ID" value="CAH1247566.1"/>
    <property type="molecule type" value="Genomic_DNA"/>
</dbReference>
<sequence length="288" mass="30117">MAECDDSTSSSSDEEYEKIVAQAAPEEEGVFNTLSALSKTLGHVNRGRKHDNYRHGRRHNFGGKDYDDPHGIMGYLDFLSRPKHMGVLKRHGLLKKLGPLGGVITKVVAMAAEDAIMAAGVVRVAGVVMAADGVTMVTTTSGGWATWERAPGAGREDAEDVDNVNAMAMVTDMAGTVVGGGEAPGVGVPVGVGAATGGSACTTFTGWVQYSVGKTATVEAAAIVTVATATATKKGVNSIRDGRLHPKTQPESILCNAPYYIVVRSTQRQTGANTDRHRHTYTQTGGGT</sequence>
<evidence type="ECO:0000313" key="3">
    <source>
        <dbReference type="Proteomes" id="UP000838412"/>
    </source>
</evidence>
<keyword evidence="3" id="KW-1185">Reference proteome</keyword>
<dbReference type="OrthoDB" id="10066475at2759"/>
<name>A0A8K0ED97_BRALA</name>